<dbReference type="AlphaFoldDB" id="A0A931APW5"/>
<dbReference type="GO" id="GO:0009089">
    <property type="term" value="P:lysine biosynthetic process via diaminopimelate"/>
    <property type="evidence" value="ECO:0007669"/>
    <property type="project" value="InterPro"/>
</dbReference>
<feature type="binding site" evidence="14">
    <location>
        <begin position="7"/>
        <end position="10"/>
    </location>
    <ligand>
        <name>ATP</name>
        <dbReference type="ChEBI" id="CHEBI:30616"/>
    </ligand>
</feature>
<dbReference type="InterPro" id="IPR045865">
    <property type="entry name" value="ACT-like_dom_sf"/>
</dbReference>
<comment type="similarity">
    <text evidence="5 15">Belongs to the aspartokinase family.</text>
</comment>
<dbReference type="InterPro" id="IPR001048">
    <property type="entry name" value="Asp/Glu/Uridylate_kinase"/>
</dbReference>
<dbReference type="Gene3D" id="3.40.1160.10">
    <property type="entry name" value="Acetylglutamate kinase-like"/>
    <property type="match status" value="1"/>
</dbReference>
<name>A0A931APW5_9FIRM</name>
<comment type="pathway">
    <text evidence="3 16">Amino-acid biosynthesis; L-methionine biosynthesis via de novo pathway; L-homoserine from L-aspartate: step 1/3.</text>
</comment>
<feature type="domain" description="Aspartate/glutamate/uridylate kinase" evidence="17">
    <location>
        <begin position="2"/>
        <end position="228"/>
    </location>
</feature>
<dbReference type="GO" id="GO:0009090">
    <property type="term" value="P:homoserine biosynthetic process"/>
    <property type="evidence" value="ECO:0007669"/>
    <property type="project" value="TreeGrafter"/>
</dbReference>
<keyword evidence="7 15" id="KW-0808">Transferase</keyword>
<comment type="catalytic activity">
    <reaction evidence="13 15">
        <text>L-aspartate + ATP = 4-phospho-L-aspartate + ADP</text>
        <dbReference type="Rhea" id="RHEA:23776"/>
        <dbReference type="ChEBI" id="CHEBI:29991"/>
        <dbReference type="ChEBI" id="CHEBI:30616"/>
        <dbReference type="ChEBI" id="CHEBI:57535"/>
        <dbReference type="ChEBI" id="CHEBI:456216"/>
        <dbReference type="EC" id="2.7.2.4"/>
    </reaction>
</comment>
<dbReference type="InterPro" id="IPR018042">
    <property type="entry name" value="Aspartate_kinase_CS"/>
</dbReference>
<sequence>MNIIVQKYGGSSVGTTEKIKRVAEEIKKSKEESNEIVVIVSAMGDTTDELLELAGAVTNKPDSRELDMLLNTGEQVSIALLTMALQDLGCKAVSLTGAQLHLETTSSHQKARIKDIDLSRIKKELNQGRIVVVAGFQGVTDDEEYTTLGRGGSDTSAVALAAKLDARCEIYTDVEGIYTCDPRLLPGAKKLNHTSYEELIEMASLGAEVIHPRAVELAQKYQVPLYIAESCSKAEGTIINGNIDYLEASLVTGIAVNRDDIQITLRDLEADSYILAEVFNSLAEAEINVDMISQLLDKSGRMNLSFTIPEMDIEKARELIAFYRKDWGVSDWWIRSEVVKVSVVGPGMRTQPGVAAKVFKLLAQSEIPILMVTTSEIKISWLVPAGYEEEAVKVIGYNFGLTLEKD</sequence>
<keyword evidence="6 16" id="KW-0028">Amino-acid biosynthesis</keyword>
<gene>
    <name evidence="19" type="ORF">I0Q91_01035</name>
</gene>
<protein>
    <recommendedName>
        <fullName evidence="15">Aspartokinase</fullName>
        <ecNumber evidence="15">2.7.2.4</ecNumber>
    </recommendedName>
</protein>
<comment type="caution">
    <text evidence="19">The sequence shown here is derived from an EMBL/GenBank/DDBJ whole genome shotgun (WGS) entry which is preliminary data.</text>
</comment>
<evidence type="ECO:0000256" key="11">
    <source>
        <dbReference type="ARBA" id="ARBA00022915"/>
    </source>
</evidence>
<dbReference type="PIRSF" id="PIRSF000726">
    <property type="entry name" value="Asp_kin"/>
    <property type="match status" value="1"/>
</dbReference>
<evidence type="ECO:0000256" key="5">
    <source>
        <dbReference type="ARBA" id="ARBA00010122"/>
    </source>
</evidence>
<feature type="domain" description="Aspartokinase ACT" evidence="18">
    <location>
        <begin position="341"/>
        <end position="399"/>
    </location>
</feature>
<dbReference type="SUPFAM" id="SSF55021">
    <property type="entry name" value="ACT-like"/>
    <property type="match status" value="2"/>
</dbReference>
<evidence type="ECO:0000256" key="1">
    <source>
        <dbReference type="ARBA" id="ARBA00003121"/>
    </source>
</evidence>
<comment type="pathway">
    <text evidence="2 16">Amino-acid biosynthesis; L-lysine biosynthesis via DAP pathway; (S)-tetrahydrodipicolinate from L-aspartate: step 1/4.</text>
</comment>
<evidence type="ECO:0000259" key="18">
    <source>
        <dbReference type="Pfam" id="PF22468"/>
    </source>
</evidence>
<evidence type="ECO:0000313" key="19">
    <source>
        <dbReference type="EMBL" id="MBF8435651.1"/>
    </source>
</evidence>
<dbReference type="GO" id="GO:0004072">
    <property type="term" value="F:aspartate kinase activity"/>
    <property type="evidence" value="ECO:0007669"/>
    <property type="project" value="UniProtKB-EC"/>
</dbReference>
<keyword evidence="8 14" id="KW-0547">Nucleotide-binding</keyword>
<dbReference type="InterPro" id="IPR005260">
    <property type="entry name" value="Asp_kin_monofn"/>
</dbReference>
<evidence type="ECO:0000256" key="6">
    <source>
        <dbReference type="ARBA" id="ARBA00022605"/>
    </source>
</evidence>
<dbReference type="Gene3D" id="3.30.2130.10">
    <property type="entry name" value="VC0802-like"/>
    <property type="match status" value="1"/>
</dbReference>
<evidence type="ECO:0000256" key="14">
    <source>
        <dbReference type="PIRSR" id="PIRSR000726-1"/>
    </source>
</evidence>
<dbReference type="InterPro" id="IPR036393">
    <property type="entry name" value="AceGlu_kinase-like_sf"/>
</dbReference>
<dbReference type="FunFam" id="3.40.1160.10:FF:000002">
    <property type="entry name" value="Aspartokinase"/>
    <property type="match status" value="1"/>
</dbReference>
<dbReference type="Pfam" id="PF00696">
    <property type="entry name" value="AA_kinase"/>
    <property type="match status" value="1"/>
</dbReference>
<dbReference type="Proteomes" id="UP000621436">
    <property type="component" value="Unassembled WGS sequence"/>
</dbReference>
<dbReference type="PANTHER" id="PTHR21499">
    <property type="entry name" value="ASPARTATE KINASE"/>
    <property type="match status" value="1"/>
</dbReference>
<keyword evidence="12" id="KW-0457">Lysine biosynthesis</keyword>
<proteinExistence type="inferred from homology"/>
<evidence type="ECO:0000256" key="7">
    <source>
        <dbReference type="ARBA" id="ARBA00022679"/>
    </source>
</evidence>
<dbReference type="NCBIfam" id="TIGR00657">
    <property type="entry name" value="asp_kinases"/>
    <property type="match status" value="1"/>
</dbReference>
<feature type="binding site" evidence="14">
    <location>
        <begin position="172"/>
        <end position="173"/>
    </location>
    <ligand>
        <name>ATP</name>
        <dbReference type="ChEBI" id="CHEBI:30616"/>
    </ligand>
</feature>
<dbReference type="SUPFAM" id="SSF53633">
    <property type="entry name" value="Carbamate kinase-like"/>
    <property type="match status" value="1"/>
</dbReference>
<dbReference type="CDD" id="cd04891">
    <property type="entry name" value="ACT_AK-LysC-DapG-like_1"/>
    <property type="match status" value="1"/>
</dbReference>
<keyword evidence="9 15" id="KW-0418">Kinase</keyword>
<feature type="binding site" evidence="14">
    <location>
        <position position="74"/>
    </location>
    <ligand>
        <name>substrate</name>
    </ligand>
</feature>
<dbReference type="PANTHER" id="PTHR21499:SF3">
    <property type="entry name" value="ASPARTOKINASE"/>
    <property type="match status" value="1"/>
</dbReference>
<evidence type="ECO:0000256" key="8">
    <source>
        <dbReference type="ARBA" id="ARBA00022741"/>
    </source>
</evidence>
<dbReference type="GO" id="GO:0019877">
    <property type="term" value="P:diaminopimelate biosynthetic process"/>
    <property type="evidence" value="ECO:0007669"/>
    <property type="project" value="UniProtKB-KW"/>
</dbReference>
<keyword evidence="11" id="KW-0220">Diaminopimelate biosynthesis</keyword>
<feature type="domain" description="Aspartokinase ACT" evidence="18">
    <location>
        <begin position="274"/>
        <end position="319"/>
    </location>
</feature>
<dbReference type="Pfam" id="PF22468">
    <property type="entry name" value="ACT_9"/>
    <property type="match status" value="2"/>
</dbReference>
<evidence type="ECO:0000256" key="12">
    <source>
        <dbReference type="ARBA" id="ARBA00023154"/>
    </source>
</evidence>
<evidence type="ECO:0000256" key="3">
    <source>
        <dbReference type="ARBA" id="ARBA00004986"/>
    </source>
</evidence>
<dbReference type="NCBIfam" id="TIGR00656">
    <property type="entry name" value="asp_kin_monofn"/>
    <property type="match status" value="1"/>
</dbReference>
<keyword evidence="20" id="KW-1185">Reference proteome</keyword>
<evidence type="ECO:0000256" key="2">
    <source>
        <dbReference type="ARBA" id="ARBA00004766"/>
    </source>
</evidence>
<dbReference type="EC" id="2.7.2.4" evidence="15"/>
<dbReference type="InterPro" id="IPR041740">
    <property type="entry name" value="AKii-LysC-BS"/>
</dbReference>
<dbReference type="InterPro" id="IPR001341">
    <property type="entry name" value="Asp_kinase"/>
</dbReference>
<dbReference type="CDD" id="cd04261">
    <property type="entry name" value="AAK_AKii-LysC-BS"/>
    <property type="match status" value="1"/>
</dbReference>
<feature type="binding site" evidence="14">
    <location>
        <position position="47"/>
    </location>
    <ligand>
        <name>substrate</name>
    </ligand>
</feature>
<dbReference type="RefSeq" id="WP_270452294.1">
    <property type="nucleotide sequence ID" value="NZ_JADPIE010000001.1"/>
</dbReference>
<evidence type="ECO:0000256" key="4">
    <source>
        <dbReference type="ARBA" id="ARBA00005139"/>
    </source>
</evidence>
<dbReference type="PROSITE" id="PS00324">
    <property type="entry name" value="ASPARTOKINASE"/>
    <property type="match status" value="1"/>
</dbReference>
<feature type="binding site" evidence="14">
    <location>
        <position position="183"/>
    </location>
    <ligand>
        <name>ATP</name>
        <dbReference type="ChEBI" id="CHEBI:30616"/>
    </ligand>
</feature>
<comment type="pathway">
    <text evidence="4 16">Amino-acid biosynthesis; L-threonine biosynthesis; L-threonine from L-aspartate: step 1/5.</text>
</comment>
<evidence type="ECO:0000256" key="10">
    <source>
        <dbReference type="ARBA" id="ARBA00022840"/>
    </source>
</evidence>
<evidence type="ECO:0000313" key="20">
    <source>
        <dbReference type="Proteomes" id="UP000621436"/>
    </source>
</evidence>
<organism evidence="19 20">
    <name type="scientific">Halonatronomonas betaini</name>
    <dbReference type="NCBI Taxonomy" id="2778430"/>
    <lineage>
        <taxon>Bacteria</taxon>
        <taxon>Bacillati</taxon>
        <taxon>Bacillota</taxon>
        <taxon>Clostridia</taxon>
        <taxon>Halanaerobiales</taxon>
        <taxon>Halarsenatibacteraceae</taxon>
        <taxon>Halonatronomonas</taxon>
    </lineage>
</organism>
<reference evidence="19" key="1">
    <citation type="submission" date="2020-11" db="EMBL/GenBank/DDBJ databases">
        <title>Halonatronomonas betainensis gen. nov., sp. nov. a novel haloalkaliphilic representative of the family Halanaerobiacae capable of betaine degradation.</title>
        <authorList>
            <person name="Boltyanskaya Y."/>
            <person name="Kevbrin V."/>
            <person name="Detkova E."/>
            <person name="Grouzdev D.S."/>
            <person name="Koziaeva V."/>
            <person name="Zhilina T."/>
        </authorList>
    </citation>
    <scope>NUCLEOTIDE SEQUENCE</scope>
    <source>
        <strain evidence="19">Z-7014</strain>
    </source>
</reference>
<dbReference type="NCBIfam" id="NF005155">
    <property type="entry name" value="PRK06635.1-4"/>
    <property type="match status" value="1"/>
</dbReference>
<dbReference type="CDD" id="cd04923">
    <property type="entry name" value="ACT_AK-LysC-DapG-like_2"/>
    <property type="match status" value="1"/>
</dbReference>
<dbReference type="NCBIfam" id="NF005154">
    <property type="entry name" value="PRK06635.1-2"/>
    <property type="match status" value="1"/>
</dbReference>
<evidence type="ECO:0000256" key="16">
    <source>
        <dbReference type="RuleBase" id="RU004249"/>
    </source>
</evidence>
<dbReference type="EMBL" id="JADPIE010000001">
    <property type="protein sequence ID" value="MBF8435651.1"/>
    <property type="molecule type" value="Genomic_DNA"/>
</dbReference>
<evidence type="ECO:0000256" key="9">
    <source>
        <dbReference type="ARBA" id="ARBA00022777"/>
    </source>
</evidence>
<evidence type="ECO:0000256" key="13">
    <source>
        <dbReference type="ARBA" id="ARBA00047872"/>
    </source>
</evidence>
<keyword evidence="10 14" id="KW-0067">ATP-binding</keyword>
<dbReference type="GO" id="GO:0005524">
    <property type="term" value="F:ATP binding"/>
    <property type="evidence" value="ECO:0007669"/>
    <property type="project" value="UniProtKB-KW"/>
</dbReference>
<feature type="binding site" evidence="14">
    <location>
        <position position="178"/>
    </location>
    <ligand>
        <name>ATP</name>
        <dbReference type="ChEBI" id="CHEBI:30616"/>
    </ligand>
</feature>
<evidence type="ECO:0000256" key="15">
    <source>
        <dbReference type="RuleBase" id="RU003448"/>
    </source>
</evidence>
<accession>A0A931APW5</accession>
<dbReference type="GO" id="GO:0005829">
    <property type="term" value="C:cytosol"/>
    <property type="evidence" value="ECO:0007669"/>
    <property type="project" value="TreeGrafter"/>
</dbReference>
<dbReference type="InterPro" id="IPR054352">
    <property type="entry name" value="ACT_Aspartokinase"/>
</dbReference>
<evidence type="ECO:0000259" key="17">
    <source>
        <dbReference type="Pfam" id="PF00696"/>
    </source>
</evidence>
<comment type="function">
    <text evidence="1">Catalyzes the phosphorylation of the beta-carboxyl group of aspartic acid with ATP to yield 4-phospho-L-aspartate, which is involved in the branched biosynthetic pathway leading to the biosynthesis of amino acids threonine, isoleucine and methionine.</text>
</comment>